<feature type="compositionally biased region" description="Basic and acidic residues" evidence="1">
    <location>
        <begin position="175"/>
        <end position="193"/>
    </location>
</feature>
<feature type="compositionally biased region" description="Acidic residues" evidence="1">
    <location>
        <begin position="224"/>
        <end position="233"/>
    </location>
</feature>
<evidence type="ECO:0000259" key="2">
    <source>
        <dbReference type="Pfam" id="PF08457"/>
    </source>
</evidence>
<feature type="compositionally biased region" description="Pro residues" evidence="1">
    <location>
        <begin position="1012"/>
        <end position="1021"/>
    </location>
</feature>
<feature type="compositionally biased region" description="Basic and acidic residues" evidence="1">
    <location>
        <begin position="981"/>
        <end position="994"/>
    </location>
</feature>
<feature type="compositionally biased region" description="Polar residues" evidence="1">
    <location>
        <begin position="1023"/>
        <end position="1044"/>
    </location>
</feature>
<feature type="compositionally biased region" description="Low complexity" evidence="1">
    <location>
        <begin position="1065"/>
        <end position="1078"/>
    </location>
</feature>
<accession>A0A3N4IB20</accession>
<dbReference type="Pfam" id="PF08457">
    <property type="entry name" value="Sfi1"/>
    <property type="match status" value="1"/>
</dbReference>
<dbReference type="InterPro" id="IPR013665">
    <property type="entry name" value="Sfi1_dom"/>
</dbReference>
<name>A0A3N4IB20_ASCIM</name>
<feature type="compositionally biased region" description="Basic and acidic residues" evidence="1">
    <location>
        <begin position="1165"/>
        <end position="1187"/>
    </location>
</feature>
<feature type="region of interest" description="Disordered" evidence="1">
    <location>
        <begin position="126"/>
        <end position="244"/>
    </location>
</feature>
<evidence type="ECO:0000313" key="3">
    <source>
        <dbReference type="EMBL" id="RPA83272.1"/>
    </source>
</evidence>
<feature type="domain" description="Sfi1 spindle body" evidence="2">
    <location>
        <begin position="328"/>
        <end position="865"/>
    </location>
</feature>
<dbReference type="EMBL" id="ML119666">
    <property type="protein sequence ID" value="RPA83272.1"/>
    <property type="molecule type" value="Genomic_DNA"/>
</dbReference>
<evidence type="ECO:0000256" key="1">
    <source>
        <dbReference type="SAM" id="MobiDB-lite"/>
    </source>
</evidence>
<organism evidence="3 4">
    <name type="scientific">Ascobolus immersus RN42</name>
    <dbReference type="NCBI Taxonomy" id="1160509"/>
    <lineage>
        <taxon>Eukaryota</taxon>
        <taxon>Fungi</taxon>
        <taxon>Dikarya</taxon>
        <taxon>Ascomycota</taxon>
        <taxon>Pezizomycotina</taxon>
        <taxon>Pezizomycetes</taxon>
        <taxon>Pezizales</taxon>
        <taxon>Ascobolaceae</taxon>
        <taxon>Ascobolus</taxon>
    </lineage>
</organism>
<reference evidence="3 4" key="1">
    <citation type="journal article" date="2018" name="Nat. Ecol. Evol.">
        <title>Pezizomycetes genomes reveal the molecular basis of ectomycorrhizal truffle lifestyle.</title>
        <authorList>
            <person name="Murat C."/>
            <person name="Payen T."/>
            <person name="Noel B."/>
            <person name="Kuo A."/>
            <person name="Morin E."/>
            <person name="Chen J."/>
            <person name="Kohler A."/>
            <person name="Krizsan K."/>
            <person name="Balestrini R."/>
            <person name="Da Silva C."/>
            <person name="Montanini B."/>
            <person name="Hainaut M."/>
            <person name="Levati E."/>
            <person name="Barry K.W."/>
            <person name="Belfiori B."/>
            <person name="Cichocki N."/>
            <person name="Clum A."/>
            <person name="Dockter R.B."/>
            <person name="Fauchery L."/>
            <person name="Guy J."/>
            <person name="Iotti M."/>
            <person name="Le Tacon F."/>
            <person name="Lindquist E.A."/>
            <person name="Lipzen A."/>
            <person name="Malagnac F."/>
            <person name="Mello A."/>
            <person name="Molinier V."/>
            <person name="Miyauchi S."/>
            <person name="Poulain J."/>
            <person name="Riccioni C."/>
            <person name="Rubini A."/>
            <person name="Sitrit Y."/>
            <person name="Splivallo R."/>
            <person name="Traeger S."/>
            <person name="Wang M."/>
            <person name="Zifcakova L."/>
            <person name="Wipf D."/>
            <person name="Zambonelli A."/>
            <person name="Paolocci F."/>
            <person name="Nowrousian M."/>
            <person name="Ottonello S."/>
            <person name="Baldrian P."/>
            <person name="Spatafora J.W."/>
            <person name="Henrissat B."/>
            <person name="Nagy L.G."/>
            <person name="Aury J.M."/>
            <person name="Wincker P."/>
            <person name="Grigoriev I.V."/>
            <person name="Bonfante P."/>
            <person name="Martin F.M."/>
        </authorList>
    </citation>
    <scope>NUCLEOTIDE SEQUENCE [LARGE SCALE GENOMIC DNA]</scope>
    <source>
        <strain evidence="3 4">RN42</strain>
    </source>
</reference>
<proteinExistence type="predicted"/>
<feature type="compositionally biased region" description="Basic residues" evidence="1">
    <location>
        <begin position="194"/>
        <end position="206"/>
    </location>
</feature>
<feature type="region of interest" description="Disordered" evidence="1">
    <location>
        <begin position="1150"/>
        <end position="1200"/>
    </location>
</feature>
<protein>
    <recommendedName>
        <fullName evidence="2">Sfi1 spindle body domain-containing protein</fullName>
    </recommendedName>
</protein>
<sequence length="1200" mass="139517">MPPRTHNPQQHAPGTAPIYTQKDLHILHLITSLSLLRPSSSPFRTIFNSYEAILAARNIPFDSDSIYFRFLIQLGQTRGRTIYEKFLRLLRELGIDTKEREFAWLETPAGAEELAGEIRARWGNARRRRDESRFGSGSGSGSGGTGGSGNSSDDEGSDESRQNLGDTTKLLGGDEYYKKARERRNEARAEKSRIRSRTRGKQRQRKQRSESEGSVQVGRMEGLSLEDEEDEVEEIPRPDLPRFGSLEEAEAEAERMSLVRDNVVRRNVLWHWQERLHQLWDWEEEMDGLAEGLMREQLLRRYFGRLRREYEWECIGYDVYVKYWRKCQHRIFLRWMTKTATIIHRTEEVKERILARKFFNAWKSIVEENQARVEYFQKQRALLKWRRRLYDLQEAEAKADQIHQANLLLRTLSRWHHLHLNKSADSIYATGLLSAAFSSWLRQTDAVRSSTRKAYTHYAITIVRRLFTAWLARTDDVLDNQDIANDHYEWKLLTRTFTTWRHAAALHPRIQIAEASSLTKLAARTLDTLRERSHLWIAAQNHYNHTLKRRYFNAYLRNFRLKDQTKEVNRRLATHTLYTWTLAIRLRLFQRVQARKLVRRCLTQWRTRLMTLEIRIDSYETHLHTAQENRLLLKIWSYWRARNASRQAREVFADAFYNRKLKQRVLKTWKSRHDHIQKLNQSARWADYYFTLHPVYLRWKHARKRARADRLRGIFLAYTRARRREQARDVLRYWKSRTTELGTLHAVAQNHYDAKLIAYATRIFTAWIDKTAVLLDAEQEAEQHHNAVLLHRFFAKTHAKLTALQELDRIASYSALIRTQQLAQTFLRKWSLRLFHIHSQDDSARRFEVRRETNKLRSFFRRWKESAEMRREARLAEEQDEGITYPGSSSAGRRSRTRQPPQEVPPTPTPARGLDHVPTLAPPAPPTTTFPSPALMTPGLTSPSKRAERNRKLALKLATPHHSSARLFQPPNTAPAHHHPFREPTREPHRDPPRDPPQQRVRLREIRDEPAMMPPPPPPPAHNSFSQSLSRSESIEQSFRTTTYGRPKPHESHSFPPAVTPGHVSPSRSPTRTTTNTPAPHGTAKTPYRPPGSTRNRSDFLGSAVRERTTTPFVPPQRVSEDNVSGFDGSSVATTSMGGSFSVETVVAVDEGTEPESPAEGEWEVDSRGKGYGGEKGKTPARREDGRTPAGRTPGGRGLF</sequence>
<feature type="region of interest" description="Disordered" evidence="1">
    <location>
        <begin position="873"/>
        <end position="1138"/>
    </location>
</feature>
<dbReference type="OrthoDB" id="5215300at2759"/>
<dbReference type="AlphaFoldDB" id="A0A3N4IB20"/>
<gene>
    <name evidence="3" type="ORF">BJ508DRAFT_75414</name>
</gene>
<dbReference type="Proteomes" id="UP000275078">
    <property type="component" value="Unassembled WGS sequence"/>
</dbReference>
<feature type="compositionally biased region" description="Acidic residues" evidence="1">
    <location>
        <begin position="1151"/>
        <end position="1164"/>
    </location>
</feature>
<keyword evidence="4" id="KW-1185">Reference proteome</keyword>
<evidence type="ECO:0000313" key="4">
    <source>
        <dbReference type="Proteomes" id="UP000275078"/>
    </source>
</evidence>
<dbReference type="STRING" id="1160509.A0A3N4IB20"/>
<feature type="compositionally biased region" description="Gly residues" evidence="1">
    <location>
        <begin position="136"/>
        <end position="149"/>
    </location>
</feature>